<dbReference type="RefSeq" id="WP_086554839.1">
    <property type="nucleotide sequence ID" value="NZ_JAERKY010000006.1"/>
</dbReference>
<feature type="compositionally biased region" description="Polar residues" evidence="1">
    <location>
        <begin position="25"/>
        <end position="37"/>
    </location>
</feature>
<sequence>MLLGSVATSSTDIGTQEATSALEKSGSSKSGKNTAYNTDLEKGMDTVEQNDPALFAKIMTAGESGNGNNLAKDELEAYQEGDLTKSQAIDAVSGAQSLANKNGGGRINKHIRAEAKEILGGNYIKGGQTRAGHDILKFLEASSPLAQLIKGIKEKTSDGVAKDTVLDAGSTALSQGTQQAMSDLKETDPYLAQQFSKDAKAKNGNAMAEDLEIAGEESAQTGSTFSDADAAMLGSQIGVLGKGKVSRQDAAMFQAEFGEGTIDRGSTRGSKAWNKIENGMASFMSSIVSPVTNGVGMVDQFAKGHIKQGFEDMGEMVEGTLSDAALIVVPGAGAEIDAAEGAAEIGETAASAATKESASITDTLKNAGSDALNTASSVADKVDYGTNLYSMTQGNS</sequence>
<evidence type="ECO:0000313" key="2">
    <source>
        <dbReference type="EMBL" id="MCX2563099.1"/>
    </source>
</evidence>
<protein>
    <submittedName>
        <fullName evidence="2">Uncharacterized protein</fullName>
    </submittedName>
</protein>
<dbReference type="Proteomes" id="UP001301152">
    <property type="component" value="Unassembled WGS sequence"/>
</dbReference>
<dbReference type="EMBL" id="JAPIUZ010000001">
    <property type="protein sequence ID" value="MCX2563099.1"/>
    <property type="molecule type" value="Genomic_DNA"/>
</dbReference>
<name>A0ABT3QD01_9PROT</name>
<keyword evidence="3" id="KW-1185">Reference proteome</keyword>
<evidence type="ECO:0000313" key="3">
    <source>
        <dbReference type="Proteomes" id="UP001301152"/>
    </source>
</evidence>
<accession>A0ABT3QD01</accession>
<gene>
    <name evidence="2" type="ORF">OQ497_03870</name>
</gene>
<organism evidence="2 3">
    <name type="scientific">Acetobacter thailandicus</name>
    <dbReference type="NCBI Taxonomy" id="1502842"/>
    <lineage>
        <taxon>Bacteria</taxon>
        <taxon>Pseudomonadati</taxon>
        <taxon>Pseudomonadota</taxon>
        <taxon>Alphaproteobacteria</taxon>
        <taxon>Acetobacterales</taxon>
        <taxon>Acetobacteraceae</taxon>
        <taxon>Acetobacter</taxon>
    </lineage>
</organism>
<reference evidence="2 3" key="1">
    <citation type="submission" date="2022-11" db="EMBL/GenBank/DDBJ databases">
        <title>Genome sequencing of Acetobacter type strain.</title>
        <authorList>
            <person name="Heo J."/>
            <person name="Lee D."/>
            <person name="Han B.-H."/>
            <person name="Hong S.-B."/>
            <person name="Kwon S.-W."/>
        </authorList>
    </citation>
    <scope>NUCLEOTIDE SEQUENCE [LARGE SCALE GENOMIC DNA]</scope>
    <source>
        <strain evidence="2 3">KACC 21253</strain>
    </source>
</reference>
<comment type="caution">
    <text evidence="2">The sequence shown here is derived from an EMBL/GenBank/DDBJ whole genome shotgun (WGS) entry which is preliminary data.</text>
</comment>
<proteinExistence type="predicted"/>
<feature type="compositionally biased region" description="Polar residues" evidence="1">
    <location>
        <begin position="1"/>
        <end position="19"/>
    </location>
</feature>
<feature type="region of interest" description="Disordered" evidence="1">
    <location>
        <begin position="1"/>
        <end position="42"/>
    </location>
</feature>
<evidence type="ECO:0000256" key="1">
    <source>
        <dbReference type="SAM" id="MobiDB-lite"/>
    </source>
</evidence>